<gene>
    <name evidence="2" type="ORF">EUB48_16080</name>
</gene>
<dbReference type="Gene3D" id="3.30.70.100">
    <property type="match status" value="1"/>
</dbReference>
<proteinExistence type="predicted"/>
<dbReference type="Proteomes" id="UP000316798">
    <property type="component" value="Chromosome"/>
</dbReference>
<dbReference type="EMBL" id="CP035503">
    <property type="protein sequence ID" value="QDL38637.1"/>
    <property type="molecule type" value="Genomic_DNA"/>
</dbReference>
<dbReference type="KEGG" id="rhf:EUB48_16080"/>
<dbReference type="AlphaFoldDB" id="A0A515DE11"/>
<keyword evidence="2" id="KW-0503">Monooxygenase</keyword>
<keyword evidence="3" id="KW-1185">Reference proteome</keyword>
<dbReference type="Pfam" id="PF03992">
    <property type="entry name" value="ABM"/>
    <property type="match status" value="1"/>
</dbReference>
<sequence length="99" mass="11520">MIVKMAEFHVTPSEQEAFEVAMTPALQLITAKAVGMRGYAFMRCIESPKRYLLDVQWETMDDHIVTYRQSPERDKWRALVSRFYAHPPAMEHFTVVAQS</sequence>
<dbReference type="InterPro" id="IPR011008">
    <property type="entry name" value="Dimeric_a/b-barrel"/>
</dbReference>
<dbReference type="OrthoDB" id="9798157at2"/>
<dbReference type="InterPro" id="IPR007138">
    <property type="entry name" value="ABM_dom"/>
</dbReference>
<protein>
    <submittedName>
        <fullName evidence="2">Antibiotic biosynthesis monooxygenase</fullName>
    </submittedName>
</protein>
<feature type="domain" description="ABM" evidence="1">
    <location>
        <begin position="1"/>
        <end position="78"/>
    </location>
</feature>
<dbReference type="RefSeq" id="WP_142820077.1">
    <property type="nucleotide sequence ID" value="NZ_CP035503.1"/>
</dbReference>
<evidence type="ECO:0000259" key="1">
    <source>
        <dbReference type="Pfam" id="PF03992"/>
    </source>
</evidence>
<keyword evidence="2" id="KW-0560">Oxidoreductase</keyword>
<name>A0A515DE11_9BURK</name>
<dbReference type="SUPFAM" id="SSF54909">
    <property type="entry name" value="Dimeric alpha+beta barrel"/>
    <property type="match status" value="1"/>
</dbReference>
<evidence type="ECO:0000313" key="2">
    <source>
        <dbReference type="EMBL" id="QDL38637.1"/>
    </source>
</evidence>
<organism evidence="2 3">
    <name type="scientific">Rhodoferax sediminis</name>
    <dbReference type="NCBI Taxonomy" id="2509614"/>
    <lineage>
        <taxon>Bacteria</taxon>
        <taxon>Pseudomonadati</taxon>
        <taxon>Pseudomonadota</taxon>
        <taxon>Betaproteobacteria</taxon>
        <taxon>Burkholderiales</taxon>
        <taxon>Comamonadaceae</taxon>
        <taxon>Rhodoferax</taxon>
    </lineage>
</organism>
<evidence type="ECO:0000313" key="3">
    <source>
        <dbReference type="Proteomes" id="UP000316798"/>
    </source>
</evidence>
<accession>A0A515DE11</accession>
<reference evidence="2 3" key="1">
    <citation type="submission" date="2019-01" db="EMBL/GenBank/DDBJ databases">
        <title>Genomic insights into a novel species Rhodoferax sp.</title>
        <authorList>
            <person name="Jin L."/>
        </authorList>
    </citation>
    <scope>NUCLEOTIDE SEQUENCE [LARGE SCALE GENOMIC DNA]</scope>
    <source>
        <strain evidence="2 3">CHu59-6-5</strain>
    </source>
</reference>
<dbReference type="GO" id="GO:0004497">
    <property type="term" value="F:monooxygenase activity"/>
    <property type="evidence" value="ECO:0007669"/>
    <property type="project" value="UniProtKB-KW"/>
</dbReference>